<sequence length="164" mass="18787">MSDQQQIIEVELDPIGYVPRPDLFVRNLSPQTITFNMGKIRWTLPPFPNPDYEQPLPWTVARSSGFGRLWARGQVLVAGDEEFTLIVNDLPEGGSLFRPFVHRQEVAQSVVDIDHDLNRRGPVMVSVFSLDGQTEYFNFHTEMLTENRCRVSFDDPISFVATIF</sequence>
<evidence type="ECO:0000313" key="1">
    <source>
        <dbReference type="EMBL" id="AID18191.1"/>
    </source>
</evidence>
<dbReference type="EMBL" id="KJ595575">
    <property type="protein sequence ID" value="AID18191.1"/>
    <property type="molecule type" value="Genomic_DNA"/>
</dbReference>
<evidence type="ECO:0000313" key="2">
    <source>
        <dbReference type="Proteomes" id="UP000027390"/>
    </source>
</evidence>
<protein>
    <submittedName>
        <fullName evidence="1">Uncharacterized protein</fullName>
    </submittedName>
</protein>
<organism evidence="1 2">
    <name type="scientific">Mycobacterium phage Willis</name>
    <dbReference type="NCBI Taxonomy" id="1486404"/>
    <lineage>
        <taxon>Viruses</taxon>
        <taxon>Duplodnaviria</taxon>
        <taxon>Heunggongvirae</taxon>
        <taxon>Uroviricota</taxon>
        <taxon>Caudoviricetes</taxon>
        <taxon>Ceeclamvirinae</taxon>
        <taxon>Bixzunavirus</taxon>
        <taxon>Bixzunavirus Bxz1</taxon>
    </lineage>
</organism>
<gene>
    <name evidence="1" type="primary">115</name>
    <name evidence="1" type="ORF">PBI_WILLIS_115</name>
</gene>
<reference evidence="1 2" key="1">
    <citation type="submission" date="2014-03" db="EMBL/GenBank/DDBJ databases">
        <authorList>
            <person name="Churilla B.M."/>
            <person name="Abrahim M.R."/>
            <person name="Burke K.A."/>
            <person name="Yu V.J."/>
            <person name="Adkins N.L."/>
            <person name="Cohen K.L."/>
            <person name="Colicchio M.A."/>
            <person name="Fasoranti T.O."/>
            <person name="Genkil J.S."/>
            <person name="Kramer Z.J."/>
            <person name="Prout A.K."/>
            <person name="Schafer C.E."/>
            <person name="Schwarz A.G."/>
            <person name="Tish M."/>
            <person name="Vispute N."/>
            <person name="Wilkes K.E."/>
            <person name="Williams C.R."/>
            <person name="Xiao X."/>
            <person name="Yoder B.A."/>
            <person name="Lapin J.S."/>
            <person name="Ott C.T."/>
            <person name="Walburn T.D."/>
            <person name="Bradley K.W."/>
            <person name="Clarke D.Q."/>
            <person name="Lewis M.F."/>
            <person name="Barker L.P."/>
            <person name="Bailey C."/>
            <person name="Asai D.J."/>
            <person name="Bowman C.A."/>
            <person name="Russell D.A."/>
            <person name="Pope W.H."/>
            <person name="Jacobs-Sera D."/>
            <person name="Hendrix R.W."/>
            <person name="Hatfull G.F."/>
        </authorList>
    </citation>
    <scope>NUCLEOTIDE SEQUENCE [LARGE SCALE GENOMIC DNA]</scope>
</reference>
<name>A0A068CBX2_9CAUD</name>
<accession>A0A068CBX2</accession>
<proteinExistence type="predicted"/>
<dbReference type="Proteomes" id="UP000027390">
    <property type="component" value="Segment"/>
</dbReference>